<comment type="caution">
    <text evidence="1">The sequence shown here is derived from an EMBL/GenBank/DDBJ whole genome shotgun (WGS) entry which is preliminary data.</text>
</comment>
<dbReference type="Proteomes" id="UP000469430">
    <property type="component" value="Unassembled WGS sequence"/>
</dbReference>
<proteinExistence type="predicted"/>
<organism evidence="1 2">
    <name type="scientific">Croceibacterium xixiisoli</name>
    <dbReference type="NCBI Taxonomy" id="1476466"/>
    <lineage>
        <taxon>Bacteria</taxon>
        <taxon>Pseudomonadati</taxon>
        <taxon>Pseudomonadota</taxon>
        <taxon>Alphaproteobacteria</taxon>
        <taxon>Sphingomonadales</taxon>
        <taxon>Erythrobacteraceae</taxon>
        <taxon>Croceibacterium</taxon>
    </lineage>
</organism>
<gene>
    <name evidence="1" type="ORF">GRI97_13615</name>
</gene>
<name>A0A6I4TVC2_9SPHN</name>
<evidence type="ECO:0000313" key="2">
    <source>
        <dbReference type="Proteomes" id="UP000469430"/>
    </source>
</evidence>
<dbReference type="RefSeq" id="WP_161391700.1">
    <property type="nucleotide sequence ID" value="NZ_JBHSCP010000001.1"/>
</dbReference>
<evidence type="ECO:0000313" key="1">
    <source>
        <dbReference type="EMBL" id="MXP00027.1"/>
    </source>
</evidence>
<sequence>MEYELQDLEICGEESSPCFRHVPSWTAELQQMQPDSFEHDGMNQQ</sequence>
<accession>A0A6I4TVC2</accession>
<reference evidence="1 2" key="1">
    <citation type="submission" date="2019-12" db="EMBL/GenBank/DDBJ databases">
        <title>Genomic-based taxomic classification of the family Erythrobacteraceae.</title>
        <authorList>
            <person name="Xu L."/>
        </authorList>
    </citation>
    <scope>NUCLEOTIDE SEQUENCE [LARGE SCALE GENOMIC DNA]</scope>
    <source>
        <strain evidence="1 2">S36</strain>
    </source>
</reference>
<keyword evidence="2" id="KW-1185">Reference proteome</keyword>
<dbReference type="AlphaFoldDB" id="A0A6I4TVC2"/>
<dbReference type="EMBL" id="WTYJ01000002">
    <property type="protein sequence ID" value="MXP00027.1"/>
    <property type="molecule type" value="Genomic_DNA"/>
</dbReference>
<protein>
    <submittedName>
        <fullName evidence="1">Uncharacterized protein</fullName>
    </submittedName>
</protein>